<dbReference type="Proteomes" id="UP001056455">
    <property type="component" value="Chromosome"/>
</dbReference>
<evidence type="ECO:0000256" key="5">
    <source>
        <dbReference type="ARBA" id="ARBA00022842"/>
    </source>
</evidence>
<evidence type="ECO:0000256" key="6">
    <source>
        <dbReference type="RuleBase" id="RU004466"/>
    </source>
</evidence>
<dbReference type="Gene3D" id="1.10.600.10">
    <property type="entry name" value="Farnesyl Diphosphate Synthase"/>
    <property type="match status" value="1"/>
</dbReference>
<protein>
    <submittedName>
        <fullName evidence="7">Polyprenyl synthetase family protein</fullName>
    </submittedName>
</protein>
<gene>
    <name evidence="7" type="ORF">NF556_04010</name>
</gene>
<reference evidence="7" key="1">
    <citation type="submission" date="2022-06" db="EMBL/GenBank/DDBJ databases">
        <title>Ornithinimicrobium HY1793.</title>
        <authorList>
            <person name="Huang Y."/>
        </authorList>
    </citation>
    <scope>NUCLEOTIDE SEQUENCE</scope>
    <source>
        <strain evidence="7">HY1793</strain>
    </source>
</reference>
<dbReference type="InterPro" id="IPR008949">
    <property type="entry name" value="Isoprenoid_synthase_dom_sf"/>
</dbReference>
<keyword evidence="8" id="KW-1185">Reference proteome</keyword>
<evidence type="ECO:0000256" key="2">
    <source>
        <dbReference type="ARBA" id="ARBA00006706"/>
    </source>
</evidence>
<dbReference type="PANTHER" id="PTHR12001:SF69">
    <property type="entry name" value="ALL TRANS-POLYPRENYL-DIPHOSPHATE SYNTHASE PDSS1"/>
    <property type="match status" value="1"/>
</dbReference>
<dbReference type="InterPro" id="IPR000092">
    <property type="entry name" value="Polyprenyl_synt"/>
</dbReference>
<evidence type="ECO:0000313" key="8">
    <source>
        <dbReference type="Proteomes" id="UP001056455"/>
    </source>
</evidence>
<comment type="similarity">
    <text evidence="2 6">Belongs to the FPP/GGPP synthase family.</text>
</comment>
<dbReference type="SFLD" id="SFLDS00005">
    <property type="entry name" value="Isoprenoid_Synthase_Type_I"/>
    <property type="match status" value="1"/>
</dbReference>
<dbReference type="SUPFAM" id="SSF48576">
    <property type="entry name" value="Terpenoid synthases"/>
    <property type="match status" value="1"/>
</dbReference>
<dbReference type="PANTHER" id="PTHR12001">
    <property type="entry name" value="GERANYLGERANYL PYROPHOSPHATE SYNTHASE"/>
    <property type="match status" value="1"/>
</dbReference>
<evidence type="ECO:0000256" key="4">
    <source>
        <dbReference type="ARBA" id="ARBA00022723"/>
    </source>
</evidence>
<comment type="cofactor">
    <cofactor evidence="1">
        <name>Mg(2+)</name>
        <dbReference type="ChEBI" id="CHEBI:18420"/>
    </cofactor>
</comment>
<dbReference type="PROSITE" id="PS00444">
    <property type="entry name" value="POLYPRENYL_SYNTHASE_2"/>
    <property type="match status" value="1"/>
</dbReference>
<evidence type="ECO:0000256" key="1">
    <source>
        <dbReference type="ARBA" id="ARBA00001946"/>
    </source>
</evidence>
<name>A0ABY4YVM5_9MICO</name>
<proteinExistence type="inferred from homology"/>
<organism evidence="7 8">
    <name type="scientific">Ornithinimicrobium faecis</name>
    <dbReference type="NCBI Taxonomy" id="2934158"/>
    <lineage>
        <taxon>Bacteria</taxon>
        <taxon>Bacillati</taxon>
        <taxon>Actinomycetota</taxon>
        <taxon>Actinomycetes</taxon>
        <taxon>Micrococcales</taxon>
        <taxon>Ornithinimicrobiaceae</taxon>
        <taxon>Ornithinimicrobium</taxon>
    </lineage>
</organism>
<dbReference type="RefSeq" id="WP_252594217.1">
    <property type="nucleotide sequence ID" value="NZ_CP099489.1"/>
</dbReference>
<dbReference type="InterPro" id="IPR033749">
    <property type="entry name" value="Polyprenyl_synt_CS"/>
</dbReference>
<keyword evidence="3 6" id="KW-0808">Transferase</keyword>
<sequence>MTGQDVSPQLVPGVDSDLNDRLLAGLGAVQQRLTEVVDHEDEFIAGAARYLSDAGGKRFRPMLTLLAAEVGPLSSEEVAQTQVVDAAVGVELTHLASLYHDDVMDEAELRRGVPSANVVFDNSTSILVGDLLFGTASKIISGLGAEAVGIQADTFVRLCAGQIRDDRPVPAGAEPVEHYLGVLADKTGSLIATAARYGAMFSGCDAPTVALLTEYGEKVGMVFQLADDLLDIASDSADSGKTPGTDLREGKATLPVLIARASSDPADDRLKELVAGPIQDEAELAEALTLLRAHPAMDTARAHTLRVADEARATLEPLGEGPAVQALRLLVDGVALRSS</sequence>
<keyword evidence="5" id="KW-0460">Magnesium</keyword>
<keyword evidence="4" id="KW-0479">Metal-binding</keyword>
<dbReference type="Pfam" id="PF00348">
    <property type="entry name" value="polyprenyl_synt"/>
    <property type="match status" value="1"/>
</dbReference>
<dbReference type="CDD" id="cd00685">
    <property type="entry name" value="Trans_IPPS_HT"/>
    <property type="match status" value="1"/>
</dbReference>
<dbReference type="EMBL" id="CP099489">
    <property type="protein sequence ID" value="USQ80829.1"/>
    <property type="molecule type" value="Genomic_DNA"/>
</dbReference>
<evidence type="ECO:0000313" key="7">
    <source>
        <dbReference type="EMBL" id="USQ80829.1"/>
    </source>
</evidence>
<dbReference type="SFLD" id="SFLDG01017">
    <property type="entry name" value="Polyprenyl_Transferase_Like"/>
    <property type="match status" value="1"/>
</dbReference>
<accession>A0ABY4YVM5</accession>
<evidence type="ECO:0000256" key="3">
    <source>
        <dbReference type="ARBA" id="ARBA00022679"/>
    </source>
</evidence>